<keyword evidence="1" id="KW-0597">Phosphoprotein</keyword>
<evidence type="ECO:0000313" key="5">
    <source>
        <dbReference type="Proteomes" id="UP001331761"/>
    </source>
</evidence>
<dbReference type="InterPro" id="IPR018253">
    <property type="entry name" value="DnaJ_domain_CS"/>
</dbReference>
<protein>
    <submittedName>
        <fullName evidence="4">DNaJ domain (Prokaryotic heat shock protein)</fullName>
    </submittedName>
</protein>
<feature type="region of interest" description="Disordered" evidence="2">
    <location>
        <begin position="244"/>
        <end position="265"/>
    </location>
</feature>
<dbReference type="SUPFAM" id="SSF46565">
    <property type="entry name" value="Chaperone J-domain"/>
    <property type="match status" value="1"/>
</dbReference>
<dbReference type="EMBL" id="WIXE01021373">
    <property type="protein sequence ID" value="KAK5968443.1"/>
    <property type="molecule type" value="Genomic_DNA"/>
</dbReference>
<dbReference type="GO" id="GO:0005634">
    <property type="term" value="C:nucleus"/>
    <property type="evidence" value="ECO:0007669"/>
    <property type="project" value="TreeGrafter"/>
</dbReference>
<dbReference type="AlphaFoldDB" id="A0AAN8FBG8"/>
<dbReference type="CDD" id="cd06257">
    <property type="entry name" value="DnaJ"/>
    <property type="match status" value="1"/>
</dbReference>
<dbReference type="GO" id="GO:0031072">
    <property type="term" value="F:heat shock protein binding"/>
    <property type="evidence" value="ECO:0007669"/>
    <property type="project" value="TreeGrafter"/>
</dbReference>
<dbReference type="InterPro" id="IPR036869">
    <property type="entry name" value="J_dom_sf"/>
</dbReference>
<keyword evidence="4" id="KW-0346">Stress response</keyword>
<dbReference type="Proteomes" id="UP001331761">
    <property type="component" value="Unassembled WGS sequence"/>
</dbReference>
<dbReference type="GO" id="GO:0005737">
    <property type="term" value="C:cytoplasm"/>
    <property type="evidence" value="ECO:0007669"/>
    <property type="project" value="TreeGrafter"/>
</dbReference>
<accession>A0AAN8FBG8</accession>
<dbReference type="InterPro" id="IPR052594">
    <property type="entry name" value="J_domain-containing_protein"/>
</dbReference>
<dbReference type="SMART" id="SM00271">
    <property type="entry name" value="DnaJ"/>
    <property type="match status" value="1"/>
</dbReference>
<dbReference type="PROSITE" id="PS50076">
    <property type="entry name" value="DNAJ_2"/>
    <property type="match status" value="1"/>
</dbReference>
<proteinExistence type="predicted"/>
<keyword evidence="5" id="KW-1185">Reference proteome</keyword>
<dbReference type="Pfam" id="PF23302">
    <property type="entry name" value="HTH_DNAJC9"/>
    <property type="match status" value="1"/>
</dbReference>
<feature type="non-terminal residue" evidence="4">
    <location>
        <position position="1"/>
    </location>
</feature>
<evidence type="ECO:0000256" key="2">
    <source>
        <dbReference type="SAM" id="MobiDB-lite"/>
    </source>
</evidence>
<gene>
    <name evidence="4" type="ORF">GCK32_003094</name>
</gene>
<reference evidence="4 5" key="1">
    <citation type="submission" date="2019-10" db="EMBL/GenBank/DDBJ databases">
        <title>Assembly and Annotation for the nematode Trichostrongylus colubriformis.</title>
        <authorList>
            <person name="Martin J."/>
        </authorList>
    </citation>
    <scope>NUCLEOTIDE SEQUENCE [LARGE SCALE GENOMIC DNA]</scope>
    <source>
        <strain evidence="4">G859</strain>
        <tissue evidence="4">Whole worm</tissue>
    </source>
</reference>
<evidence type="ECO:0000256" key="1">
    <source>
        <dbReference type="ARBA" id="ARBA00022553"/>
    </source>
</evidence>
<comment type="caution">
    <text evidence="4">The sequence shown here is derived from an EMBL/GenBank/DDBJ whole genome shotgun (WGS) entry which is preliminary data.</text>
</comment>
<dbReference type="InterPro" id="IPR001623">
    <property type="entry name" value="DnaJ_domain"/>
</dbReference>
<dbReference type="PANTHER" id="PTHR44144:SF1">
    <property type="entry name" value="DNAJ HOMOLOG SUBFAMILY C MEMBER 9"/>
    <property type="match status" value="1"/>
</dbReference>
<name>A0AAN8FBG8_TRICO</name>
<dbReference type="InterPro" id="IPR056453">
    <property type="entry name" value="HTH_DNAJC9"/>
</dbReference>
<evidence type="ECO:0000313" key="4">
    <source>
        <dbReference type="EMBL" id="KAK5968443.1"/>
    </source>
</evidence>
<dbReference type="Gene3D" id="1.10.287.110">
    <property type="entry name" value="DnaJ domain"/>
    <property type="match status" value="1"/>
</dbReference>
<dbReference type="FunFam" id="1.10.287.110:FF:000035">
    <property type="entry name" value="DnaJ homolog subfamily C member 9"/>
    <property type="match status" value="1"/>
</dbReference>
<dbReference type="Pfam" id="PF00226">
    <property type="entry name" value="DnaJ"/>
    <property type="match status" value="1"/>
</dbReference>
<feature type="domain" description="J" evidence="3">
    <location>
        <begin position="70"/>
        <end position="139"/>
    </location>
</feature>
<organism evidence="4 5">
    <name type="scientific">Trichostrongylus colubriformis</name>
    <name type="common">Black scour worm</name>
    <dbReference type="NCBI Taxonomy" id="6319"/>
    <lineage>
        <taxon>Eukaryota</taxon>
        <taxon>Metazoa</taxon>
        <taxon>Ecdysozoa</taxon>
        <taxon>Nematoda</taxon>
        <taxon>Chromadorea</taxon>
        <taxon>Rhabditida</taxon>
        <taxon>Rhabditina</taxon>
        <taxon>Rhabditomorpha</taxon>
        <taxon>Strongyloidea</taxon>
        <taxon>Trichostrongylidae</taxon>
        <taxon>Trichostrongylus</taxon>
    </lineage>
</organism>
<dbReference type="PROSITE" id="PS00636">
    <property type="entry name" value="DNAJ_1"/>
    <property type="match status" value="1"/>
</dbReference>
<evidence type="ECO:0000259" key="3">
    <source>
        <dbReference type="PROSITE" id="PS50076"/>
    </source>
</evidence>
<dbReference type="PANTHER" id="PTHR44144">
    <property type="entry name" value="DNAJ HOMOLOG SUBFAMILY C MEMBER 9"/>
    <property type="match status" value="1"/>
</dbReference>
<sequence>VWVSRIRLSLFREGALASRTLACLVSDLAAGSVLPKKASCPQADTQSRLANGPQRDMLLSDCKQFFNTEDLYEVLRVDRAATASQIKKAYYKQSMKWHPDKADSAEDAAKDATARFQIITRVYSILSDKERRILYDESGIVDDENVLSDEESINLWRQVFKKVTEEDIRKFAAQYRGSDEEESDIVAAYNSWKGDMTMIMNSIMCATFEDEPRIKAIIDKKISEGNLKETAKYRSSTTKVNVNKRRRKAEKEAGEADQALQEIKAKEGNGSLQELILRRQADRSSNADAFLDSLAAKYGAKAKRSKK</sequence>
<dbReference type="PRINTS" id="PR00625">
    <property type="entry name" value="JDOMAIN"/>
</dbReference>